<evidence type="ECO:0000256" key="4">
    <source>
        <dbReference type="ARBA" id="ARBA00011738"/>
    </source>
</evidence>
<dbReference type="InterPro" id="IPR015422">
    <property type="entry name" value="PyrdxlP-dep_Trfase_small"/>
</dbReference>
<gene>
    <name evidence="9" type="primary">hisC</name>
    <name evidence="11" type="ORF">H8D24_00970</name>
</gene>
<comment type="pathway">
    <text evidence="2 9">Amino-acid biosynthesis; L-histidine biosynthesis; L-histidine from 5-phospho-alpha-D-ribose 1-diphosphate: step 7/9.</text>
</comment>
<dbReference type="SUPFAM" id="SSF53383">
    <property type="entry name" value="PLP-dependent transferases"/>
    <property type="match status" value="1"/>
</dbReference>
<proteinExistence type="inferred from homology"/>
<dbReference type="InterPro" id="IPR001917">
    <property type="entry name" value="Aminotrans_II_pyridoxalP_BS"/>
</dbReference>
<accession>A0A8J6NVJ1</accession>
<keyword evidence="6 9" id="KW-0808">Transferase</keyword>
<sequence length="372" mass="40437">MATCDIHEYAMSGVQGINPYQPGKPISTLAREIGMDESAIIKLASNENPLGPSAKVTEAVSSVLGEQSRYPDGGAVELRDRLAQHHECNPAQITVGNGSNDVLDLIARTFLGEGRSAVMSEHAFAVYPLSTQAVGASSVVTPAKEWGHDLDAMAGAVRDDTRVVWIANPNNPTGSWVDSDALHSFLLQLPQDVVAVVDEAYIEFVEDDDYPDSSLWLGQFPNLIVTRTFSKAYGLAGYRIGYALSSETIADLLNRVRQPFNVNTLAQAAAMAALDDQDHIQRGVELNRIEMRKMEQGFDQLGLKWIPSAGNFVSVDIGQSAMPVFDAMQREGVIVRPVGNYGMANHLRISIGLPDENSRCLQVLTKILRGQQ</sequence>
<evidence type="ECO:0000256" key="2">
    <source>
        <dbReference type="ARBA" id="ARBA00005011"/>
    </source>
</evidence>
<comment type="cofactor">
    <cofactor evidence="1 9">
        <name>pyridoxal 5'-phosphate</name>
        <dbReference type="ChEBI" id="CHEBI:597326"/>
    </cofactor>
</comment>
<evidence type="ECO:0000256" key="5">
    <source>
        <dbReference type="ARBA" id="ARBA00022576"/>
    </source>
</evidence>
<dbReference type="CDD" id="cd00609">
    <property type="entry name" value="AAT_like"/>
    <property type="match status" value="1"/>
</dbReference>
<dbReference type="Gene3D" id="3.40.640.10">
    <property type="entry name" value="Type I PLP-dependent aspartate aminotransferase-like (Major domain)"/>
    <property type="match status" value="1"/>
</dbReference>
<dbReference type="PROSITE" id="PS00599">
    <property type="entry name" value="AA_TRANSFER_CLASS_2"/>
    <property type="match status" value="1"/>
</dbReference>
<keyword evidence="9" id="KW-0028">Amino-acid biosynthesis</keyword>
<evidence type="ECO:0000313" key="11">
    <source>
        <dbReference type="EMBL" id="MBC8518966.1"/>
    </source>
</evidence>
<dbReference type="InterPro" id="IPR004839">
    <property type="entry name" value="Aminotransferase_I/II_large"/>
</dbReference>
<name>A0A8J6NVJ1_9GAMM</name>
<dbReference type="GO" id="GO:0000105">
    <property type="term" value="P:L-histidine biosynthetic process"/>
    <property type="evidence" value="ECO:0007669"/>
    <property type="project" value="UniProtKB-UniRule"/>
</dbReference>
<dbReference type="NCBIfam" id="TIGR01141">
    <property type="entry name" value="hisC"/>
    <property type="match status" value="1"/>
</dbReference>
<evidence type="ECO:0000256" key="1">
    <source>
        <dbReference type="ARBA" id="ARBA00001933"/>
    </source>
</evidence>
<dbReference type="Pfam" id="PF00155">
    <property type="entry name" value="Aminotran_1_2"/>
    <property type="match status" value="1"/>
</dbReference>
<dbReference type="PANTHER" id="PTHR43643">
    <property type="entry name" value="HISTIDINOL-PHOSPHATE AMINOTRANSFERASE 2"/>
    <property type="match status" value="1"/>
</dbReference>
<dbReference type="InterPro" id="IPR005861">
    <property type="entry name" value="HisP_aminotrans"/>
</dbReference>
<keyword evidence="7 9" id="KW-0663">Pyridoxal phosphate</keyword>
<dbReference type="Proteomes" id="UP000654401">
    <property type="component" value="Unassembled WGS sequence"/>
</dbReference>
<dbReference type="GO" id="GO:0030170">
    <property type="term" value="F:pyridoxal phosphate binding"/>
    <property type="evidence" value="ECO:0007669"/>
    <property type="project" value="InterPro"/>
</dbReference>
<evidence type="ECO:0000256" key="6">
    <source>
        <dbReference type="ARBA" id="ARBA00022679"/>
    </source>
</evidence>
<comment type="similarity">
    <text evidence="3 9">Belongs to the class-II pyridoxal-phosphate-dependent aminotransferase family. Histidinol-phosphate aminotransferase subfamily.</text>
</comment>
<dbReference type="InterPro" id="IPR015424">
    <property type="entry name" value="PyrdxlP-dep_Trfase"/>
</dbReference>
<dbReference type="InterPro" id="IPR015421">
    <property type="entry name" value="PyrdxlP-dep_Trfase_major"/>
</dbReference>
<protein>
    <recommendedName>
        <fullName evidence="9">Histidinol-phosphate aminotransferase</fullName>
        <ecNumber evidence="9">2.6.1.9</ecNumber>
    </recommendedName>
    <alternativeName>
        <fullName evidence="9">Imidazole acetol-phosphate transaminase</fullName>
    </alternativeName>
</protein>
<feature type="domain" description="Aminotransferase class I/classII large" evidence="10">
    <location>
        <begin position="40"/>
        <end position="358"/>
    </location>
</feature>
<dbReference type="PANTHER" id="PTHR43643:SF3">
    <property type="entry name" value="HISTIDINOL-PHOSPHATE AMINOTRANSFERASE"/>
    <property type="match status" value="1"/>
</dbReference>
<keyword evidence="9" id="KW-0368">Histidine biosynthesis</keyword>
<dbReference type="UniPathway" id="UPA00031">
    <property type="reaction ID" value="UER00012"/>
</dbReference>
<evidence type="ECO:0000313" key="12">
    <source>
        <dbReference type="Proteomes" id="UP000654401"/>
    </source>
</evidence>
<comment type="catalytic activity">
    <reaction evidence="8 9">
        <text>L-histidinol phosphate + 2-oxoglutarate = 3-(imidazol-4-yl)-2-oxopropyl phosphate + L-glutamate</text>
        <dbReference type="Rhea" id="RHEA:23744"/>
        <dbReference type="ChEBI" id="CHEBI:16810"/>
        <dbReference type="ChEBI" id="CHEBI:29985"/>
        <dbReference type="ChEBI" id="CHEBI:57766"/>
        <dbReference type="ChEBI" id="CHEBI:57980"/>
        <dbReference type="EC" id="2.6.1.9"/>
    </reaction>
</comment>
<evidence type="ECO:0000256" key="8">
    <source>
        <dbReference type="ARBA" id="ARBA00047481"/>
    </source>
</evidence>
<evidence type="ECO:0000256" key="9">
    <source>
        <dbReference type="HAMAP-Rule" id="MF_01023"/>
    </source>
</evidence>
<evidence type="ECO:0000259" key="10">
    <source>
        <dbReference type="Pfam" id="PF00155"/>
    </source>
</evidence>
<dbReference type="EC" id="2.6.1.9" evidence="9"/>
<dbReference type="EMBL" id="JACNFK010000014">
    <property type="protein sequence ID" value="MBC8518966.1"/>
    <property type="molecule type" value="Genomic_DNA"/>
</dbReference>
<dbReference type="Gene3D" id="3.90.1150.10">
    <property type="entry name" value="Aspartate Aminotransferase, domain 1"/>
    <property type="match status" value="1"/>
</dbReference>
<keyword evidence="5 9" id="KW-0032">Aminotransferase</keyword>
<feature type="modified residue" description="N6-(pyridoxal phosphate)lysine" evidence="9">
    <location>
        <position position="231"/>
    </location>
</feature>
<organism evidence="11 12">
    <name type="scientific">Candidatus Thiopontia autotrophica</name>
    <dbReference type="NCBI Taxonomy" id="2841688"/>
    <lineage>
        <taxon>Bacteria</taxon>
        <taxon>Pseudomonadati</taxon>
        <taxon>Pseudomonadota</taxon>
        <taxon>Gammaproteobacteria</taxon>
        <taxon>Candidatus Thiopontia</taxon>
    </lineage>
</organism>
<comment type="subunit">
    <text evidence="4 9">Homodimer.</text>
</comment>
<dbReference type="HAMAP" id="MF_01023">
    <property type="entry name" value="HisC_aminotrans_2"/>
    <property type="match status" value="1"/>
</dbReference>
<comment type="caution">
    <text evidence="11">The sequence shown here is derived from an EMBL/GenBank/DDBJ whole genome shotgun (WGS) entry which is preliminary data.</text>
</comment>
<dbReference type="InterPro" id="IPR050106">
    <property type="entry name" value="HistidinolP_aminotransfase"/>
</dbReference>
<dbReference type="AlphaFoldDB" id="A0A8J6NVJ1"/>
<reference evidence="11 12" key="1">
    <citation type="submission" date="2020-08" db="EMBL/GenBank/DDBJ databases">
        <title>Bridging the membrane lipid divide: bacteria of the FCB group superphylum have the potential to synthesize archaeal ether lipids.</title>
        <authorList>
            <person name="Villanueva L."/>
            <person name="Von Meijenfeldt F.A.B."/>
            <person name="Westbye A.B."/>
            <person name="Yadav S."/>
            <person name="Hopmans E.C."/>
            <person name="Dutilh B.E."/>
            <person name="Sinninghe Damste J.S."/>
        </authorList>
    </citation>
    <scope>NUCLEOTIDE SEQUENCE [LARGE SCALE GENOMIC DNA]</scope>
    <source>
        <strain evidence="11">NIOZ-UU100</strain>
    </source>
</reference>
<dbReference type="GO" id="GO:0004400">
    <property type="term" value="F:histidinol-phosphate transaminase activity"/>
    <property type="evidence" value="ECO:0007669"/>
    <property type="project" value="UniProtKB-UniRule"/>
</dbReference>
<evidence type="ECO:0000256" key="7">
    <source>
        <dbReference type="ARBA" id="ARBA00022898"/>
    </source>
</evidence>
<evidence type="ECO:0000256" key="3">
    <source>
        <dbReference type="ARBA" id="ARBA00007970"/>
    </source>
</evidence>